<dbReference type="InterPro" id="IPR034026">
    <property type="entry name" value="EssA"/>
</dbReference>
<dbReference type="RefSeq" id="WP_095300346.1">
    <property type="nucleotide sequence ID" value="NZ_CADEPK010000249.1"/>
</dbReference>
<dbReference type="NCBIfam" id="TIGR03927">
    <property type="entry name" value="T7SS_EssA_Firm"/>
    <property type="match status" value="1"/>
</dbReference>
<evidence type="ECO:0000256" key="3">
    <source>
        <dbReference type="ARBA" id="ARBA00022475"/>
    </source>
</evidence>
<feature type="transmembrane region" description="Helical" evidence="8">
    <location>
        <begin position="134"/>
        <end position="155"/>
    </location>
</feature>
<dbReference type="Pfam" id="PF10661">
    <property type="entry name" value="EssA"/>
    <property type="match status" value="1"/>
</dbReference>
<reference evidence="10 11" key="1">
    <citation type="submission" date="2023-07" db="EMBL/GenBank/DDBJ databases">
        <title>Genomic Encyclopedia of Type Strains, Phase IV (KMG-IV): sequencing the most valuable type-strain genomes for metagenomic binning, comparative biology and taxonomic classification.</title>
        <authorList>
            <person name="Goeker M."/>
        </authorList>
    </citation>
    <scope>NUCLEOTIDE SEQUENCE [LARGE SCALE GENOMIC DNA]</scope>
    <source>
        <strain evidence="10 11">DSM 17723</strain>
    </source>
</reference>
<keyword evidence="9" id="KW-0732">Signal</keyword>
<comment type="subcellular location">
    <subcellularLocation>
        <location evidence="1">Cell membrane</location>
        <topology evidence="1">Single-pass membrane protein</topology>
    </subcellularLocation>
</comment>
<evidence type="ECO:0000313" key="10">
    <source>
        <dbReference type="EMBL" id="MDQ0226625.1"/>
    </source>
</evidence>
<keyword evidence="11" id="KW-1185">Reference proteome</keyword>
<accession>A0ABT9Z5R4</accession>
<comment type="similarity">
    <text evidence="2">Belongs to the EssA family.</text>
</comment>
<proteinExistence type="inferred from homology"/>
<gene>
    <name evidence="10" type="ORF">J2S02_002970</name>
</gene>
<evidence type="ECO:0000313" key="11">
    <source>
        <dbReference type="Proteomes" id="UP001232245"/>
    </source>
</evidence>
<feature type="chain" id="PRO_5045959779" evidence="9">
    <location>
        <begin position="27"/>
        <end position="164"/>
    </location>
</feature>
<organism evidence="10 11">
    <name type="scientific">Metabacillus niabensis</name>
    <dbReference type="NCBI Taxonomy" id="324854"/>
    <lineage>
        <taxon>Bacteria</taxon>
        <taxon>Bacillati</taxon>
        <taxon>Bacillota</taxon>
        <taxon>Bacilli</taxon>
        <taxon>Bacillales</taxon>
        <taxon>Bacillaceae</taxon>
        <taxon>Metabacillus</taxon>
    </lineage>
</organism>
<keyword evidence="6 8" id="KW-0472">Membrane</keyword>
<name>A0ABT9Z5R4_9BACI</name>
<evidence type="ECO:0000256" key="9">
    <source>
        <dbReference type="SAM" id="SignalP"/>
    </source>
</evidence>
<evidence type="ECO:0000256" key="5">
    <source>
        <dbReference type="ARBA" id="ARBA00022989"/>
    </source>
</evidence>
<evidence type="ECO:0000256" key="8">
    <source>
        <dbReference type="SAM" id="Phobius"/>
    </source>
</evidence>
<comment type="caution">
    <text evidence="10">The sequence shown here is derived from an EMBL/GenBank/DDBJ whole genome shotgun (WGS) entry which is preliminary data.</text>
</comment>
<evidence type="ECO:0000256" key="1">
    <source>
        <dbReference type="ARBA" id="ARBA00004162"/>
    </source>
</evidence>
<dbReference type="InterPro" id="IPR018920">
    <property type="entry name" value="EssA/YueC"/>
</dbReference>
<feature type="signal peptide" evidence="9">
    <location>
        <begin position="1"/>
        <end position="26"/>
    </location>
</feature>
<keyword evidence="3" id="KW-1003">Cell membrane</keyword>
<evidence type="ECO:0000256" key="6">
    <source>
        <dbReference type="ARBA" id="ARBA00023136"/>
    </source>
</evidence>
<protein>
    <submittedName>
        <fullName evidence="10">Type VII secretion protein EssA</fullName>
    </submittedName>
</protein>
<feature type="compositionally biased region" description="Basic and acidic residues" evidence="7">
    <location>
        <begin position="51"/>
        <end position="61"/>
    </location>
</feature>
<dbReference type="EMBL" id="JAUSTZ010000006">
    <property type="protein sequence ID" value="MDQ0226625.1"/>
    <property type="molecule type" value="Genomic_DNA"/>
</dbReference>
<feature type="region of interest" description="Disordered" evidence="7">
    <location>
        <begin position="41"/>
        <end position="61"/>
    </location>
</feature>
<keyword evidence="4 8" id="KW-0812">Transmembrane</keyword>
<evidence type="ECO:0000256" key="2">
    <source>
        <dbReference type="ARBA" id="ARBA00008570"/>
    </source>
</evidence>
<keyword evidence="5 8" id="KW-1133">Transmembrane helix</keyword>
<evidence type="ECO:0000256" key="4">
    <source>
        <dbReference type="ARBA" id="ARBA00022692"/>
    </source>
</evidence>
<sequence>MKHKSLIGLLLLIVSIQLSFSNIVYAADAPSIDELEPNDYEKKEKKTNRSLLRDEGLSTTKRSELPEQIKQLTFEGAADSDEEKIASLFLSQTSNRNTIKSKAVEMNLFSSTTETKMNELEEDTTSSSNLSMSILIWVLVGICLLLLAIVLYIWATSSAKKKAS</sequence>
<dbReference type="Proteomes" id="UP001232245">
    <property type="component" value="Unassembled WGS sequence"/>
</dbReference>
<evidence type="ECO:0000256" key="7">
    <source>
        <dbReference type="SAM" id="MobiDB-lite"/>
    </source>
</evidence>